<name>A0AAD8K777_TARER</name>
<dbReference type="Proteomes" id="UP001229421">
    <property type="component" value="Unassembled WGS sequence"/>
</dbReference>
<comment type="caution">
    <text evidence="1">The sequence shown here is derived from an EMBL/GenBank/DDBJ whole genome shotgun (WGS) entry which is preliminary data.</text>
</comment>
<evidence type="ECO:0000313" key="2">
    <source>
        <dbReference type="Proteomes" id="UP001229421"/>
    </source>
</evidence>
<accession>A0AAD8K777</accession>
<gene>
    <name evidence="1" type="ORF">QVD17_31279</name>
</gene>
<proteinExistence type="predicted"/>
<protein>
    <submittedName>
        <fullName evidence="1">Uncharacterized protein</fullName>
    </submittedName>
</protein>
<organism evidence="1 2">
    <name type="scientific">Tagetes erecta</name>
    <name type="common">African marigold</name>
    <dbReference type="NCBI Taxonomy" id="13708"/>
    <lineage>
        <taxon>Eukaryota</taxon>
        <taxon>Viridiplantae</taxon>
        <taxon>Streptophyta</taxon>
        <taxon>Embryophyta</taxon>
        <taxon>Tracheophyta</taxon>
        <taxon>Spermatophyta</taxon>
        <taxon>Magnoliopsida</taxon>
        <taxon>eudicotyledons</taxon>
        <taxon>Gunneridae</taxon>
        <taxon>Pentapetalae</taxon>
        <taxon>asterids</taxon>
        <taxon>campanulids</taxon>
        <taxon>Asterales</taxon>
        <taxon>Asteraceae</taxon>
        <taxon>Asteroideae</taxon>
        <taxon>Heliantheae alliance</taxon>
        <taxon>Tageteae</taxon>
        <taxon>Tagetes</taxon>
    </lineage>
</organism>
<sequence length="104" mass="11984">MILFALAVGTLSGAPPLTVLKHIMPERPQAPPLTVLKRVMVWKVSTPLYGMLCSSSQPMNIFTVLVFFCAKQLLFLYFSKLLKQLLFPFTFHYFQSLYISFQYQ</sequence>
<evidence type="ECO:0000313" key="1">
    <source>
        <dbReference type="EMBL" id="KAK1415497.1"/>
    </source>
</evidence>
<dbReference type="AlphaFoldDB" id="A0AAD8K777"/>
<keyword evidence="2" id="KW-1185">Reference proteome</keyword>
<reference evidence="1" key="1">
    <citation type="journal article" date="2023" name="bioRxiv">
        <title>Improved chromosome-level genome assembly for marigold (Tagetes erecta).</title>
        <authorList>
            <person name="Jiang F."/>
            <person name="Yuan L."/>
            <person name="Wang S."/>
            <person name="Wang H."/>
            <person name="Xu D."/>
            <person name="Wang A."/>
            <person name="Fan W."/>
        </authorList>
    </citation>
    <scope>NUCLEOTIDE SEQUENCE</scope>
    <source>
        <strain evidence="1">WSJ</strain>
        <tissue evidence="1">Leaf</tissue>
    </source>
</reference>
<dbReference type="EMBL" id="JAUHHV010000008">
    <property type="protein sequence ID" value="KAK1415497.1"/>
    <property type="molecule type" value="Genomic_DNA"/>
</dbReference>